<protein>
    <submittedName>
        <fullName evidence="2">Uncharacterized protein</fullName>
    </submittedName>
</protein>
<evidence type="ECO:0000313" key="3">
    <source>
        <dbReference type="Proteomes" id="UP000239735"/>
    </source>
</evidence>
<feature type="transmembrane region" description="Helical" evidence="1">
    <location>
        <begin position="54"/>
        <end position="75"/>
    </location>
</feature>
<keyword evidence="1" id="KW-0472">Membrane</keyword>
<gene>
    <name evidence="2" type="ORF">SBA5_310003</name>
</gene>
<evidence type="ECO:0000256" key="1">
    <source>
        <dbReference type="SAM" id="Phobius"/>
    </source>
</evidence>
<evidence type="ECO:0000313" key="2">
    <source>
        <dbReference type="EMBL" id="SPE21608.1"/>
    </source>
</evidence>
<dbReference type="Proteomes" id="UP000239735">
    <property type="component" value="Unassembled WGS sequence"/>
</dbReference>
<keyword evidence="1" id="KW-1133">Transmembrane helix</keyword>
<accession>A0A2N9LEC0</accession>
<dbReference type="AlphaFoldDB" id="A0A2N9LEC0"/>
<dbReference type="EMBL" id="OKRB01000088">
    <property type="protein sequence ID" value="SPE21608.1"/>
    <property type="molecule type" value="Genomic_DNA"/>
</dbReference>
<keyword evidence="1" id="KW-0812">Transmembrane</keyword>
<name>A0A2N9LEC0_9BACT</name>
<proteinExistence type="predicted"/>
<sequence>MATPVLTHSDVEPSIVFSGFAAIYSGPLPELPLSEIPGRGTVSAEAGLSCARGAMMALGIEMAAALMAVCFYGALRL</sequence>
<organism evidence="2 3">
    <name type="scientific">Candidatus Sulfuritelmatomonas gaucii</name>
    <dbReference type="NCBI Taxonomy" id="2043161"/>
    <lineage>
        <taxon>Bacteria</taxon>
        <taxon>Pseudomonadati</taxon>
        <taxon>Acidobacteriota</taxon>
        <taxon>Terriglobia</taxon>
        <taxon>Terriglobales</taxon>
        <taxon>Acidobacteriaceae</taxon>
        <taxon>Candidatus Sulfuritelmatomonas</taxon>
    </lineage>
</organism>
<reference evidence="3" key="1">
    <citation type="submission" date="2018-02" db="EMBL/GenBank/DDBJ databases">
        <authorList>
            <person name="Hausmann B."/>
        </authorList>
    </citation>
    <scope>NUCLEOTIDE SEQUENCE [LARGE SCALE GENOMIC DNA]</scope>
    <source>
        <strain evidence="3">Peat soil MAG SbA5</strain>
    </source>
</reference>